<feature type="transmembrane region" description="Helical" evidence="1">
    <location>
        <begin position="96"/>
        <end position="113"/>
    </location>
</feature>
<feature type="transmembrane region" description="Helical" evidence="1">
    <location>
        <begin position="142"/>
        <end position="162"/>
    </location>
</feature>
<dbReference type="OrthoDB" id="148351at2"/>
<feature type="transmembrane region" description="Helical" evidence="1">
    <location>
        <begin position="120"/>
        <end position="136"/>
    </location>
</feature>
<dbReference type="RefSeq" id="WP_008045172.1">
    <property type="nucleotide sequence ID" value="NZ_CH724152.1"/>
</dbReference>
<evidence type="ECO:0000259" key="2">
    <source>
        <dbReference type="Pfam" id="PF00892"/>
    </source>
</evidence>
<evidence type="ECO:0000313" key="3">
    <source>
        <dbReference type="EMBL" id="EAR07508.1"/>
    </source>
</evidence>
<dbReference type="EMBL" id="AAOE01000040">
    <property type="protein sequence ID" value="EAR07508.1"/>
    <property type="molecule type" value="Genomic_DNA"/>
</dbReference>
<dbReference type="SUPFAM" id="SSF103481">
    <property type="entry name" value="Multidrug resistance efflux transporter EmrE"/>
    <property type="match status" value="2"/>
</dbReference>
<keyword evidence="1" id="KW-1133">Transmembrane helix</keyword>
<feature type="transmembrane region" description="Helical" evidence="1">
    <location>
        <begin position="174"/>
        <end position="195"/>
    </location>
</feature>
<dbReference type="Pfam" id="PF00892">
    <property type="entry name" value="EamA"/>
    <property type="match status" value="1"/>
</dbReference>
<feature type="domain" description="EamA" evidence="2">
    <location>
        <begin position="7"/>
        <end position="136"/>
    </location>
</feature>
<accession>A4BK26</accession>
<feature type="transmembrane region" description="Helical" evidence="1">
    <location>
        <begin position="234"/>
        <end position="250"/>
    </location>
</feature>
<dbReference type="Proteomes" id="UP000005953">
    <property type="component" value="Unassembled WGS sequence"/>
</dbReference>
<keyword evidence="1" id="KW-0812">Transmembrane</keyword>
<dbReference type="InterPro" id="IPR037185">
    <property type="entry name" value="EmrE-like"/>
</dbReference>
<keyword evidence="4" id="KW-1185">Reference proteome</keyword>
<evidence type="ECO:0000256" key="1">
    <source>
        <dbReference type="SAM" id="Phobius"/>
    </source>
</evidence>
<feature type="transmembrane region" description="Helical" evidence="1">
    <location>
        <begin position="34"/>
        <end position="54"/>
    </location>
</feature>
<dbReference type="AlphaFoldDB" id="A4BK26"/>
<dbReference type="PANTHER" id="PTHR22911">
    <property type="entry name" value="ACYL-MALONYL CONDENSING ENZYME-RELATED"/>
    <property type="match status" value="1"/>
</dbReference>
<gene>
    <name evidence="3" type="ORF">MED297_06609</name>
</gene>
<sequence length="300" mass="32844">MNRTTLAMLLLVIGNALALISDAFVKAYSGDVPVAQFVLVRTLITLVFLFPFVLRSTRRRLASGWKVQVVRAQISVFGTICMVVALNHLSLATANAIFYAAPVIVMVLAVVLFKEQLTRASLTAVVFGFVGVLVILRPVEIGWQSLAAVGVAFSLAINVLLIRRLSAEQSPMEMLLVMHVFMLPALTVISLFHWTPVTVDIALGALGSSFFILCYNMTVLIAYRWAEANKITSSEYTGMIWAILGGWVVFGEVPDAYLLIGSGMIVIPLVWLALSEQRMLKSSVSDNHVNSRRKLQAAES</sequence>
<name>A4BK26_9GAMM</name>
<feature type="transmembrane region" description="Helical" evidence="1">
    <location>
        <begin position="256"/>
        <end position="274"/>
    </location>
</feature>
<dbReference type="InterPro" id="IPR000620">
    <property type="entry name" value="EamA_dom"/>
</dbReference>
<keyword evidence="1" id="KW-0472">Membrane</keyword>
<comment type="caution">
    <text evidence="3">The sequence shown here is derived from an EMBL/GenBank/DDBJ whole genome shotgun (WGS) entry which is preliminary data.</text>
</comment>
<feature type="transmembrane region" description="Helical" evidence="1">
    <location>
        <begin position="74"/>
        <end position="90"/>
    </location>
</feature>
<protein>
    <recommendedName>
        <fullName evidence="2">EamA domain-containing protein</fullName>
    </recommendedName>
</protein>
<evidence type="ECO:0000313" key="4">
    <source>
        <dbReference type="Proteomes" id="UP000005953"/>
    </source>
</evidence>
<dbReference type="HOGENOM" id="CLU_032828_0_0_6"/>
<dbReference type="PANTHER" id="PTHR22911:SF103">
    <property type="entry name" value="BLR2811 PROTEIN"/>
    <property type="match status" value="1"/>
</dbReference>
<reference evidence="3 4" key="1">
    <citation type="submission" date="2006-02" db="EMBL/GenBank/DDBJ databases">
        <authorList>
            <person name="Pinhassi J."/>
            <person name="Pedros-Alio C."/>
            <person name="Ferriera S."/>
            <person name="Johnson J."/>
            <person name="Kravitz S."/>
            <person name="Halpern A."/>
            <person name="Remington K."/>
            <person name="Beeson K."/>
            <person name="Tran B."/>
            <person name="Rogers Y.-H."/>
            <person name="Friedman R."/>
            <person name="Venter J.C."/>
        </authorList>
    </citation>
    <scope>NUCLEOTIDE SEQUENCE [LARGE SCALE GENOMIC DNA]</scope>
    <source>
        <strain evidence="3 4">MED297</strain>
    </source>
</reference>
<feature type="transmembrane region" description="Helical" evidence="1">
    <location>
        <begin position="201"/>
        <end position="222"/>
    </location>
</feature>
<organism evidence="3 4">
    <name type="scientific">Reinekea blandensis MED297</name>
    <dbReference type="NCBI Taxonomy" id="314283"/>
    <lineage>
        <taxon>Bacteria</taxon>
        <taxon>Pseudomonadati</taxon>
        <taxon>Pseudomonadota</taxon>
        <taxon>Gammaproteobacteria</taxon>
        <taxon>Oceanospirillales</taxon>
        <taxon>Saccharospirillaceae</taxon>
        <taxon>Reinekea</taxon>
    </lineage>
</organism>
<proteinExistence type="predicted"/>
<dbReference type="GO" id="GO:0016020">
    <property type="term" value="C:membrane"/>
    <property type="evidence" value="ECO:0007669"/>
    <property type="project" value="InterPro"/>
</dbReference>